<dbReference type="AlphaFoldDB" id="A0AAV0BKP5"/>
<keyword evidence="3" id="KW-0963">Cytoplasm</keyword>
<protein>
    <recommendedName>
        <fullName evidence="7">J domain-containing protein</fullName>
    </recommendedName>
</protein>
<dbReference type="EMBL" id="CALTRL010005842">
    <property type="protein sequence ID" value="CAH7687181.1"/>
    <property type="molecule type" value="Genomic_DNA"/>
</dbReference>
<evidence type="ECO:0000259" key="7">
    <source>
        <dbReference type="PROSITE" id="PS50076"/>
    </source>
</evidence>
<dbReference type="Proteomes" id="UP001153365">
    <property type="component" value="Unassembled WGS sequence"/>
</dbReference>
<name>A0AAV0BKP5_PHAPC</name>
<dbReference type="SMART" id="SM00271">
    <property type="entry name" value="DnaJ"/>
    <property type="match status" value="1"/>
</dbReference>
<evidence type="ECO:0000256" key="6">
    <source>
        <dbReference type="SAM" id="Coils"/>
    </source>
</evidence>
<comment type="subcellular location">
    <subcellularLocation>
        <location evidence="2">Cytoplasm</location>
    </subcellularLocation>
    <subcellularLocation>
        <location evidence="1">Nucleus</location>
    </subcellularLocation>
</comment>
<gene>
    <name evidence="8" type="ORF">PPACK8108_LOCUS21925</name>
</gene>
<evidence type="ECO:0000256" key="3">
    <source>
        <dbReference type="ARBA" id="ARBA00022490"/>
    </source>
</evidence>
<dbReference type="PANTHER" id="PTHR44313">
    <property type="entry name" value="DNAJ HOMOLOG SUBFAMILY C MEMBER 17"/>
    <property type="match status" value="1"/>
</dbReference>
<dbReference type="InterPro" id="IPR018253">
    <property type="entry name" value="DnaJ_domain_CS"/>
</dbReference>
<evidence type="ECO:0000256" key="5">
    <source>
        <dbReference type="ARBA" id="ARBA00023242"/>
    </source>
</evidence>
<comment type="caution">
    <text evidence="8">The sequence shown here is derived from an EMBL/GenBank/DDBJ whole genome shotgun (WGS) entry which is preliminary data.</text>
</comment>
<dbReference type="PROSITE" id="PS00636">
    <property type="entry name" value="DNAJ_1"/>
    <property type="match status" value="1"/>
</dbReference>
<dbReference type="PANTHER" id="PTHR44313:SF1">
    <property type="entry name" value="DNAJ HOMOLOG SUBFAMILY C MEMBER 17"/>
    <property type="match status" value="1"/>
</dbReference>
<feature type="domain" description="J" evidence="7">
    <location>
        <begin position="10"/>
        <end position="75"/>
    </location>
</feature>
<keyword evidence="5" id="KW-0539">Nucleus</keyword>
<evidence type="ECO:0000256" key="4">
    <source>
        <dbReference type="ARBA" id="ARBA00023186"/>
    </source>
</evidence>
<feature type="coiled-coil region" evidence="6">
    <location>
        <begin position="92"/>
        <end position="153"/>
    </location>
</feature>
<keyword evidence="4" id="KW-0143">Chaperone</keyword>
<dbReference type="GO" id="GO:0005737">
    <property type="term" value="C:cytoplasm"/>
    <property type="evidence" value="ECO:0007669"/>
    <property type="project" value="UniProtKB-SubCell"/>
</dbReference>
<evidence type="ECO:0000313" key="8">
    <source>
        <dbReference type="EMBL" id="CAH7687181.1"/>
    </source>
</evidence>
<reference evidence="8" key="1">
    <citation type="submission" date="2022-06" db="EMBL/GenBank/DDBJ databases">
        <authorList>
            <consortium name="SYNGENTA / RWTH Aachen University"/>
        </authorList>
    </citation>
    <scope>NUCLEOTIDE SEQUENCE</scope>
</reference>
<dbReference type="InterPro" id="IPR001623">
    <property type="entry name" value="DnaJ_domain"/>
</dbReference>
<proteinExistence type="predicted"/>
<dbReference type="PROSITE" id="PS50076">
    <property type="entry name" value="DNAJ_2"/>
    <property type="match status" value="1"/>
</dbReference>
<dbReference type="GO" id="GO:0005681">
    <property type="term" value="C:spliceosomal complex"/>
    <property type="evidence" value="ECO:0007669"/>
    <property type="project" value="TreeGrafter"/>
</dbReference>
<keyword evidence="6" id="KW-0175">Coiled coil</keyword>
<organism evidence="8 9">
    <name type="scientific">Phakopsora pachyrhizi</name>
    <name type="common">Asian soybean rust disease fungus</name>
    <dbReference type="NCBI Taxonomy" id="170000"/>
    <lineage>
        <taxon>Eukaryota</taxon>
        <taxon>Fungi</taxon>
        <taxon>Dikarya</taxon>
        <taxon>Basidiomycota</taxon>
        <taxon>Pucciniomycotina</taxon>
        <taxon>Pucciniomycetes</taxon>
        <taxon>Pucciniales</taxon>
        <taxon>Phakopsoraceae</taxon>
        <taxon>Phakopsora</taxon>
    </lineage>
</organism>
<evidence type="ECO:0000256" key="1">
    <source>
        <dbReference type="ARBA" id="ARBA00004123"/>
    </source>
</evidence>
<dbReference type="PRINTS" id="PR00625">
    <property type="entry name" value="JDOMAIN"/>
</dbReference>
<dbReference type="Gene3D" id="1.10.287.110">
    <property type="entry name" value="DnaJ domain"/>
    <property type="match status" value="1"/>
</dbReference>
<dbReference type="InterPro" id="IPR052094">
    <property type="entry name" value="Pre-mRNA-splicing_ERAD"/>
</dbReference>
<dbReference type="GO" id="GO:0000390">
    <property type="term" value="P:spliceosomal complex disassembly"/>
    <property type="evidence" value="ECO:0007669"/>
    <property type="project" value="TreeGrafter"/>
</dbReference>
<dbReference type="SUPFAM" id="SSF46565">
    <property type="entry name" value="Chaperone J-domain"/>
    <property type="match status" value="1"/>
</dbReference>
<accession>A0AAV0BKP5</accession>
<evidence type="ECO:0000256" key="2">
    <source>
        <dbReference type="ARBA" id="ARBA00004496"/>
    </source>
</evidence>
<dbReference type="InterPro" id="IPR036869">
    <property type="entry name" value="J_dom_sf"/>
</dbReference>
<sequence length="284" mass="31932">MASETSSDVDYYLVVGVSSTADSNEIRTAYRKASLKVHPDRNPNDSKAAEKFHALNTAFEILLDPIKRSEFDSKRAAKIARAARFEGLDNKRKALARDLEAREEAYRKTQQEQDKKSAKARKLDEIKAAGARMRKAKEEEANARHQLAQANADRAFKKPEDSYQTKYPPLNSTEIEPELDPLDCTLRFKWTRKKLPEVLDSDSLSEKIVSSGLIVQSEIESVIVSSKGTSSSGDNRDSKKFSAVVCFKSVGLCQRFLEFSQTDPCWTNCSVNLVKKTSERLNLD</sequence>
<dbReference type="CDD" id="cd06257">
    <property type="entry name" value="DnaJ"/>
    <property type="match status" value="1"/>
</dbReference>
<keyword evidence="9" id="KW-1185">Reference proteome</keyword>
<evidence type="ECO:0000313" key="9">
    <source>
        <dbReference type="Proteomes" id="UP001153365"/>
    </source>
</evidence>
<dbReference type="Pfam" id="PF00226">
    <property type="entry name" value="DnaJ"/>
    <property type="match status" value="1"/>
</dbReference>